<evidence type="ECO:0000256" key="4">
    <source>
        <dbReference type="PROSITE-ProRule" id="PRU00335"/>
    </source>
</evidence>
<dbReference type="PROSITE" id="PS01081">
    <property type="entry name" value="HTH_TETR_1"/>
    <property type="match status" value="1"/>
</dbReference>
<reference evidence="6 7" key="1">
    <citation type="submission" date="2016-05" db="EMBL/GenBank/DDBJ databases">
        <title>Complete genome sequence of a phthalic acid esters degrading Mycobacterium sp. YC-RL4.</title>
        <authorList>
            <person name="Ren L."/>
            <person name="Fan S."/>
            <person name="Ruth N."/>
            <person name="Jia Y."/>
            <person name="Wang J."/>
            <person name="Qiao C."/>
        </authorList>
    </citation>
    <scope>NUCLEOTIDE SEQUENCE [LARGE SCALE GENOMIC DNA]</scope>
    <source>
        <strain evidence="6 7">YC-RL4</strain>
    </source>
</reference>
<sequence>MVSISNEESEAPVGDRILDAAAACVLAYGVERVTLAEIARRAGVSRPTVYRRWPDTRSILAALLTARVTRVLDDAGDREVGRTALVARIVAVAGRLRDDQIVMSVLHNAPELAMVYISERLGTSQQILIDATAGQIKLAQEHGSVRAGDPRRLAAMCLLITQSAVQSAQMVEPILGADELAVELAHALNGYLQP</sequence>
<dbReference type="PANTHER" id="PTHR30055">
    <property type="entry name" value="HTH-TYPE TRANSCRIPTIONAL REGULATOR RUTR"/>
    <property type="match status" value="1"/>
</dbReference>
<dbReference type="InterPro" id="IPR023772">
    <property type="entry name" value="DNA-bd_HTH_TetR-type_CS"/>
</dbReference>
<dbReference type="InterPro" id="IPR001647">
    <property type="entry name" value="HTH_TetR"/>
</dbReference>
<feature type="DNA-binding region" description="H-T-H motif" evidence="4">
    <location>
        <begin position="34"/>
        <end position="53"/>
    </location>
</feature>
<evidence type="ECO:0000256" key="2">
    <source>
        <dbReference type="ARBA" id="ARBA00023125"/>
    </source>
</evidence>
<dbReference type="KEGG" id="madi:A7U43_13105"/>
<keyword evidence="1" id="KW-0805">Transcription regulation</keyword>
<proteinExistence type="predicted"/>
<feature type="domain" description="HTH tetR-type" evidence="5">
    <location>
        <begin position="11"/>
        <end position="71"/>
    </location>
</feature>
<dbReference type="Gene3D" id="1.10.357.10">
    <property type="entry name" value="Tetracycline Repressor, domain 2"/>
    <property type="match status" value="1"/>
</dbReference>
<dbReference type="Proteomes" id="UP000077143">
    <property type="component" value="Chromosome"/>
</dbReference>
<accession>A0A172ULK8</accession>
<evidence type="ECO:0000256" key="1">
    <source>
        <dbReference type="ARBA" id="ARBA00023015"/>
    </source>
</evidence>
<keyword evidence="3" id="KW-0804">Transcription</keyword>
<dbReference type="OrthoDB" id="3267320at2"/>
<dbReference type="AlphaFoldDB" id="A0A172ULK8"/>
<dbReference type="RefSeq" id="WP_067995754.1">
    <property type="nucleotide sequence ID" value="NZ_CP015596.1"/>
</dbReference>
<organism evidence="6 7">
    <name type="scientific">Mycobacterium adipatum</name>
    <dbReference type="NCBI Taxonomy" id="1682113"/>
    <lineage>
        <taxon>Bacteria</taxon>
        <taxon>Bacillati</taxon>
        <taxon>Actinomycetota</taxon>
        <taxon>Actinomycetes</taxon>
        <taxon>Mycobacteriales</taxon>
        <taxon>Mycobacteriaceae</taxon>
        <taxon>Mycobacterium</taxon>
    </lineage>
</organism>
<dbReference type="GO" id="GO:0003700">
    <property type="term" value="F:DNA-binding transcription factor activity"/>
    <property type="evidence" value="ECO:0007669"/>
    <property type="project" value="TreeGrafter"/>
</dbReference>
<dbReference type="PRINTS" id="PR00455">
    <property type="entry name" value="HTHTETR"/>
</dbReference>
<dbReference type="EMBL" id="CP015596">
    <property type="protein sequence ID" value="ANE80129.1"/>
    <property type="molecule type" value="Genomic_DNA"/>
</dbReference>
<dbReference type="PANTHER" id="PTHR30055:SF238">
    <property type="entry name" value="MYCOFACTOCIN BIOSYNTHESIS TRANSCRIPTIONAL REGULATOR MFTR-RELATED"/>
    <property type="match status" value="1"/>
</dbReference>
<evidence type="ECO:0000256" key="3">
    <source>
        <dbReference type="ARBA" id="ARBA00023163"/>
    </source>
</evidence>
<dbReference type="Pfam" id="PF00440">
    <property type="entry name" value="TetR_N"/>
    <property type="match status" value="1"/>
</dbReference>
<keyword evidence="7" id="KW-1185">Reference proteome</keyword>
<keyword evidence="2 4" id="KW-0238">DNA-binding</keyword>
<evidence type="ECO:0000313" key="6">
    <source>
        <dbReference type="EMBL" id="ANE80129.1"/>
    </source>
</evidence>
<protein>
    <submittedName>
        <fullName evidence="6">TetR family transcriptional regulator</fullName>
    </submittedName>
</protein>
<evidence type="ECO:0000259" key="5">
    <source>
        <dbReference type="PROSITE" id="PS50977"/>
    </source>
</evidence>
<dbReference type="GO" id="GO:0000976">
    <property type="term" value="F:transcription cis-regulatory region binding"/>
    <property type="evidence" value="ECO:0007669"/>
    <property type="project" value="TreeGrafter"/>
</dbReference>
<dbReference type="InterPro" id="IPR009057">
    <property type="entry name" value="Homeodomain-like_sf"/>
</dbReference>
<dbReference type="SUPFAM" id="SSF46689">
    <property type="entry name" value="Homeodomain-like"/>
    <property type="match status" value="1"/>
</dbReference>
<dbReference type="STRING" id="1682113.A7U43_13105"/>
<gene>
    <name evidence="6" type="ORF">A7U43_13105</name>
</gene>
<name>A0A172ULK8_9MYCO</name>
<dbReference type="PROSITE" id="PS50977">
    <property type="entry name" value="HTH_TETR_2"/>
    <property type="match status" value="1"/>
</dbReference>
<dbReference type="InterPro" id="IPR050109">
    <property type="entry name" value="HTH-type_TetR-like_transc_reg"/>
</dbReference>
<evidence type="ECO:0000313" key="7">
    <source>
        <dbReference type="Proteomes" id="UP000077143"/>
    </source>
</evidence>